<feature type="compositionally biased region" description="Polar residues" evidence="23">
    <location>
        <begin position="440"/>
        <end position="461"/>
    </location>
</feature>
<dbReference type="FunFam" id="3.30.160.60:FF:000211">
    <property type="entry name" value="PR domain zinc finger protein 1"/>
    <property type="match status" value="1"/>
</dbReference>
<keyword evidence="5" id="KW-0489">Methyltransferase</keyword>
<evidence type="ECO:0000256" key="15">
    <source>
        <dbReference type="ARBA" id="ARBA00023130"/>
    </source>
</evidence>
<dbReference type="FunFam" id="2.170.270.10:FF:000019">
    <property type="entry name" value="PR domain zinc finger protein 1"/>
    <property type="match status" value="1"/>
</dbReference>
<dbReference type="SMART" id="SM00355">
    <property type="entry name" value="ZnF_C2H2"/>
    <property type="match status" value="4"/>
</dbReference>
<keyword evidence="26" id="KW-1185">Reference proteome</keyword>
<comment type="subunit">
    <text evidence="18">Interacts with PRMT5. Interacts with FBXO10. Interacts with FBXO11. Interacts with multiple nuclear sumoylation E3 ligases, including CBX4, PIAS1, PIAS2, PIAS3, PIAS4, PML and RNF4, but not RANBP2. Interacts with LDB1, SMARCD3 and SMARCC1. Interacts with EEIG1; following TNFSF11/RANKL stimulation in bone marrow-derived macrophages, the interaction promotes the binding of PRDM1/BLIMP1 to the gene promoter of IRF8.</text>
</comment>
<feature type="region of interest" description="Disordered" evidence="23">
    <location>
        <begin position="438"/>
        <end position="471"/>
    </location>
</feature>
<feature type="compositionally biased region" description="Polar residues" evidence="23">
    <location>
        <begin position="665"/>
        <end position="678"/>
    </location>
</feature>
<protein>
    <recommendedName>
        <fullName evidence="19">PR domain zinc finger protein 1</fullName>
    </recommendedName>
    <alternativeName>
        <fullName evidence="20">Beta-interferon gene positive regulatory domain I-binding factor</fullName>
    </alternativeName>
    <alternativeName>
        <fullName evidence="21">PR domain-containing protein 1</fullName>
    </alternativeName>
</protein>
<dbReference type="FunFam" id="3.30.160.60:FF:000132">
    <property type="entry name" value="PR domain zinc finger protein 1"/>
    <property type="match status" value="1"/>
</dbReference>
<evidence type="ECO:0000259" key="25">
    <source>
        <dbReference type="PROSITE" id="PS50280"/>
    </source>
</evidence>
<evidence type="ECO:0000256" key="12">
    <source>
        <dbReference type="ARBA" id="ARBA00022859"/>
    </source>
</evidence>
<dbReference type="GO" id="GO:0002250">
    <property type="term" value="P:adaptive immune response"/>
    <property type="evidence" value="ECO:0007669"/>
    <property type="project" value="UniProtKB-KW"/>
</dbReference>
<evidence type="ECO:0000256" key="17">
    <source>
        <dbReference type="ARBA" id="ARBA00023242"/>
    </source>
</evidence>
<reference evidence="27" key="1">
    <citation type="submission" date="2025-08" db="UniProtKB">
        <authorList>
            <consortium name="RefSeq"/>
        </authorList>
    </citation>
    <scope>IDENTIFICATION</scope>
    <source>
        <tissue evidence="27">Gonad</tissue>
    </source>
</reference>
<keyword evidence="7" id="KW-0949">S-adenosyl-L-methionine</keyword>
<dbReference type="PROSITE" id="PS00028">
    <property type="entry name" value="ZINC_FINGER_C2H2_1"/>
    <property type="match status" value="4"/>
</dbReference>
<dbReference type="Pfam" id="PF21549">
    <property type="entry name" value="PRDM2_PR"/>
    <property type="match status" value="1"/>
</dbReference>
<dbReference type="AlphaFoldDB" id="A0A6P5A792"/>
<evidence type="ECO:0000256" key="5">
    <source>
        <dbReference type="ARBA" id="ARBA00022603"/>
    </source>
</evidence>
<feature type="compositionally biased region" description="Basic and acidic residues" evidence="23">
    <location>
        <begin position="279"/>
        <end position="298"/>
    </location>
</feature>
<keyword evidence="9" id="KW-0677">Repeat</keyword>
<keyword evidence="15" id="KW-1064">Adaptive immunity</keyword>
<name>A0A6P5A792_BRABE</name>
<feature type="region of interest" description="Disordered" evidence="23">
    <location>
        <begin position="692"/>
        <end position="754"/>
    </location>
</feature>
<dbReference type="GO" id="GO:0008270">
    <property type="term" value="F:zinc ion binding"/>
    <property type="evidence" value="ECO:0007669"/>
    <property type="project" value="UniProtKB-KW"/>
</dbReference>
<evidence type="ECO:0000256" key="23">
    <source>
        <dbReference type="SAM" id="MobiDB-lite"/>
    </source>
</evidence>
<evidence type="ECO:0000256" key="9">
    <source>
        <dbReference type="ARBA" id="ARBA00022737"/>
    </source>
</evidence>
<dbReference type="RefSeq" id="XP_019639157.1">
    <property type="nucleotide sequence ID" value="XM_019783598.1"/>
</dbReference>
<dbReference type="GO" id="GO:0005737">
    <property type="term" value="C:cytoplasm"/>
    <property type="evidence" value="ECO:0007669"/>
    <property type="project" value="TreeGrafter"/>
</dbReference>
<dbReference type="InterPro" id="IPR046341">
    <property type="entry name" value="SET_dom_sf"/>
</dbReference>
<keyword evidence="11" id="KW-0862">Zinc</keyword>
<evidence type="ECO:0000256" key="22">
    <source>
        <dbReference type="PROSITE-ProRule" id="PRU00042"/>
    </source>
</evidence>
<evidence type="ECO:0000256" key="21">
    <source>
        <dbReference type="ARBA" id="ARBA00082169"/>
    </source>
</evidence>
<dbReference type="CDD" id="cd19187">
    <property type="entry name" value="PR-SET_PRDM1"/>
    <property type="match status" value="1"/>
</dbReference>
<keyword evidence="8" id="KW-0479">Metal-binding</keyword>
<evidence type="ECO:0000256" key="13">
    <source>
        <dbReference type="ARBA" id="ARBA00023015"/>
    </source>
</evidence>
<evidence type="ECO:0000256" key="19">
    <source>
        <dbReference type="ARBA" id="ARBA00067594"/>
    </source>
</evidence>
<feature type="compositionally biased region" description="Polar residues" evidence="23">
    <location>
        <begin position="240"/>
        <end position="263"/>
    </location>
</feature>
<dbReference type="GO" id="GO:0005634">
    <property type="term" value="C:nucleus"/>
    <property type="evidence" value="ECO:0007669"/>
    <property type="project" value="UniProtKB-SubCell"/>
</dbReference>
<dbReference type="PANTHER" id="PTHR16515:SF59">
    <property type="entry name" value="PR DOMAIN ZINC FINGER PROTEIN 1"/>
    <property type="match status" value="1"/>
</dbReference>
<dbReference type="GO" id="GO:0008168">
    <property type="term" value="F:methyltransferase activity"/>
    <property type="evidence" value="ECO:0007669"/>
    <property type="project" value="UniProtKB-KW"/>
</dbReference>
<keyword evidence="2" id="KW-0678">Repressor</keyword>
<gene>
    <name evidence="27" type="primary">LOC109481115</name>
</gene>
<keyword evidence="17" id="KW-0539">Nucleus</keyword>
<dbReference type="SMART" id="SM00317">
    <property type="entry name" value="SET"/>
    <property type="match status" value="1"/>
</dbReference>
<keyword evidence="10 22" id="KW-0863">Zinc-finger</keyword>
<evidence type="ECO:0000313" key="27">
    <source>
        <dbReference type="RefSeq" id="XP_019639157.1"/>
    </source>
</evidence>
<dbReference type="PIRSF" id="PIRSF013212">
    <property type="entry name" value="PRDM1"/>
    <property type="match status" value="1"/>
</dbReference>
<dbReference type="InterPro" id="IPR013087">
    <property type="entry name" value="Znf_C2H2_type"/>
</dbReference>
<dbReference type="PROSITE" id="PS50280">
    <property type="entry name" value="SET"/>
    <property type="match status" value="1"/>
</dbReference>
<evidence type="ECO:0000256" key="10">
    <source>
        <dbReference type="ARBA" id="ARBA00022771"/>
    </source>
</evidence>
<feature type="compositionally biased region" description="Low complexity" evidence="23">
    <location>
        <begin position="704"/>
        <end position="728"/>
    </location>
</feature>
<evidence type="ECO:0000256" key="20">
    <source>
        <dbReference type="ARBA" id="ARBA00078797"/>
    </source>
</evidence>
<sequence>MKTTWHSRNTAYRGNAMLNEKDKAMRGTTMTEDVLRWNEEDFVKNSTYLVVDQEWEEEGSQQPRAEGTLPRNLYLKYNEQNEVLGVCSKEYIPQGTRFGPLVGQVYRRDEVPKGANRKYFWRVYDGEEFQFYVDGYDTTKSNWMRYVNPAHSGEEQNLVACQHDMKIYFFTIKPVLPDTELLVWYCREFAERLNYPPSGELMMQRIKQALLKEPSLPHNNPSDQTANNNNDNIPIDFSKGRSNNASPVSPTNGHAASPQSQVQVPVPNAASISLPVTSERQDGKERNGLANGHSDETRYSLKPLPSSFFLPGTVANGTPNTTVVSPTEATKAHIFPSLPGLPKPPALLPNLPYLNGYTPPFPFVYHDAHARFGLLRPPFDNALLRNGHRLPPSDLRMLGTGPVMTPPLGRIGDMPHGMIKVKTEPSDISNNNRERAELSVPTSPYMGQSVGNSRNGDTASPSKPRRQIQGYKSLPYPLIKKNGKISYECNVCHKVFGQLSNLKVHLRVHSGERPFKCQTCGKGFTQLAHLQKHHLVHTGEKPHECQICHKRFSSTSNLKTHLRLHSGEKPYQCKLCPAKFTQYVHLKLHKRLHGRDRPYQCQHCHHAYVYRCQLMLHQTKPCTPDDDGNVPAFPPEECDEHCGGCSGECEESDASDGEVSRNGEENVSSQQENSAAATGQKYTLLEAAKKHPMMDTSDDGETYSSKSSPSNISDGSGSEESGFGTSTSVMSEGHEEETAMRENLSKQDVEMSAV</sequence>
<keyword evidence="16" id="KW-0804">Transcription</keyword>
<dbReference type="PROSITE" id="PS50157">
    <property type="entry name" value="ZINC_FINGER_C2H2_2"/>
    <property type="match status" value="4"/>
</dbReference>
<dbReference type="FunFam" id="3.30.160.60:FF:000262">
    <property type="entry name" value="PR domain zinc finger protein 1"/>
    <property type="match status" value="1"/>
</dbReference>
<keyword evidence="14" id="KW-0238">DNA-binding</keyword>
<organism evidence="26 27">
    <name type="scientific">Branchiostoma belcheri</name>
    <name type="common">Amphioxus</name>
    <dbReference type="NCBI Taxonomy" id="7741"/>
    <lineage>
        <taxon>Eukaryota</taxon>
        <taxon>Metazoa</taxon>
        <taxon>Chordata</taxon>
        <taxon>Cephalochordata</taxon>
        <taxon>Leptocardii</taxon>
        <taxon>Amphioxiformes</taxon>
        <taxon>Branchiostomatidae</taxon>
        <taxon>Branchiostoma</taxon>
    </lineage>
</organism>
<feature type="region of interest" description="Disordered" evidence="23">
    <location>
        <begin position="653"/>
        <end position="678"/>
    </location>
</feature>
<feature type="domain" description="C2H2-type" evidence="24">
    <location>
        <begin position="515"/>
        <end position="542"/>
    </location>
</feature>
<dbReference type="FunFam" id="3.30.160.60:FF:000748">
    <property type="entry name" value="PR domain zinc finger protein"/>
    <property type="match status" value="1"/>
</dbReference>
<feature type="compositionally biased region" description="Basic and acidic residues" evidence="23">
    <location>
        <begin position="732"/>
        <end position="754"/>
    </location>
</feature>
<evidence type="ECO:0000256" key="3">
    <source>
        <dbReference type="ARBA" id="ARBA00022499"/>
    </source>
</evidence>
<dbReference type="GO" id="GO:0045087">
    <property type="term" value="P:innate immune response"/>
    <property type="evidence" value="ECO:0007669"/>
    <property type="project" value="UniProtKB-KW"/>
</dbReference>
<feature type="domain" description="C2H2-type" evidence="24">
    <location>
        <begin position="571"/>
        <end position="598"/>
    </location>
</feature>
<feature type="domain" description="C2H2-type" evidence="24">
    <location>
        <begin position="543"/>
        <end position="570"/>
    </location>
</feature>
<dbReference type="PANTHER" id="PTHR16515">
    <property type="entry name" value="PR DOMAIN ZINC FINGER PROTEIN"/>
    <property type="match status" value="1"/>
</dbReference>
<dbReference type="KEGG" id="bbel:109481115"/>
<dbReference type="SUPFAM" id="SSF82199">
    <property type="entry name" value="SET domain"/>
    <property type="match status" value="1"/>
</dbReference>
<dbReference type="GO" id="GO:0032259">
    <property type="term" value="P:methylation"/>
    <property type="evidence" value="ECO:0007669"/>
    <property type="project" value="UniProtKB-KW"/>
</dbReference>
<keyword evidence="6" id="KW-0808">Transferase</keyword>
<dbReference type="GO" id="GO:0000978">
    <property type="term" value="F:RNA polymerase II cis-regulatory region sequence-specific DNA binding"/>
    <property type="evidence" value="ECO:0007669"/>
    <property type="project" value="TreeGrafter"/>
</dbReference>
<dbReference type="InterPro" id="IPR050331">
    <property type="entry name" value="Zinc_finger"/>
</dbReference>
<feature type="domain" description="C2H2-type" evidence="24">
    <location>
        <begin position="487"/>
        <end position="514"/>
    </location>
</feature>
<proteinExistence type="predicted"/>
<dbReference type="GO" id="GO:0045165">
    <property type="term" value="P:cell fate commitment"/>
    <property type="evidence" value="ECO:0007669"/>
    <property type="project" value="TreeGrafter"/>
</dbReference>
<evidence type="ECO:0000256" key="14">
    <source>
        <dbReference type="ARBA" id="ARBA00023125"/>
    </source>
</evidence>
<comment type="subcellular location">
    <subcellularLocation>
        <location evidence="1">Nucleus</location>
    </subcellularLocation>
</comment>
<evidence type="ECO:0000256" key="7">
    <source>
        <dbReference type="ARBA" id="ARBA00022691"/>
    </source>
</evidence>
<evidence type="ECO:0000256" key="18">
    <source>
        <dbReference type="ARBA" id="ARBA00063130"/>
    </source>
</evidence>
<feature type="region of interest" description="Disordered" evidence="23">
    <location>
        <begin position="214"/>
        <end position="298"/>
    </location>
</feature>
<dbReference type="Gene3D" id="2.170.270.10">
    <property type="entry name" value="SET domain"/>
    <property type="match status" value="1"/>
</dbReference>
<dbReference type="OrthoDB" id="7327383at2759"/>
<dbReference type="Gene3D" id="3.30.160.60">
    <property type="entry name" value="Classic Zinc Finger"/>
    <property type="match status" value="4"/>
</dbReference>
<dbReference type="InterPro" id="IPR001214">
    <property type="entry name" value="SET_dom"/>
</dbReference>
<dbReference type="GeneID" id="109481115"/>
<keyword evidence="13" id="KW-0805">Transcription regulation</keyword>
<keyword evidence="4" id="KW-0399">Innate immunity</keyword>
<evidence type="ECO:0000259" key="24">
    <source>
        <dbReference type="PROSITE" id="PS50157"/>
    </source>
</evidence>
<dbReference type="Pfam" id="PF00096">
    <property type="entry name" value="zf-C2H2"/>
    <property type="match status" value="4"/>
</dbReference>
<dbReference type="InterPro" id="IPR044413">
    <property type="entry name" value="PRDM1_PR-SET"/>
</dbReference>
<keyword evidence="3" id="KW-1017">Isopeptide bond</keyword>
<dbReference type="SUPFAM" id="SSF57667">
    <property type="entry name" value="beta-beta-alpha zinc fingers"/>
    <property type="match status" value="3"/>
</dbReference>
<evidence type="ECO:0000256" key="16">
    <source>
        <dbReference type="ARBA" id="ARBA00023163"/>
    </source>
</evidence>
<feature type="compositionally biased region" description="Polar residues" evidence="23">
    <location>
        <begin position="217"/>
        <end position="232"/>
    </location>
</feature>
<dbReference type="GO" id="GO:0001227">
    <property type="term" value="F:DNA-binding transcription repressor activity, RNA polymerase II-specific"/>
    <property type="evidence" value="ECO:0007669"/>
    <property type="project" value="InterPro"/>
</dbReference>
<keyword evidence="12" id="KW-0391">Immunity</keyword>
<evidence type="ECO:0000256" key="2">
    <source>
        <dbReference type="ARBA" id="ARBA00022491"/>
    </source>
</evidence>
<dbReference type="InterPro" id="IPR016608">
    <property type="entry name" value="PRDM1"/>
</dbReference>
<dbReference type="Proteomes" id="UP000515135">
    <property type="component" value="Unplaced"/>
</dbReference>
<evidence type="ECO:0000256" key="6">
    <source>
        <dbReference type="ARBA" id="ARBA00022679"/>
    </source>
</evidence>
<accession>A0A6P5A792</accession>
<evidence type="ECO:0000313" key="26">
    <source>
        <dbReference type="Proteomes" id="UP000515135"/>
    </source>
</evidence>
<evidence type="ECO:0000256" key="8">
    <source>
        <dbReference type="ARBA" id="ARBA00022723"/>
    </source>
</evidence>
<evidence type="ECO:0000256" key="1">
    <source>
        <dbReference type="ARBA" id="ARBA00004123"/>
    </source>
</evidence>
<evidence type="ECO:0000256" key="11">
    <source>
        <dbReference type="ARBA" id="ARBA00022833"/>
    </source>
</evidence>
<feature type="domain" description="SET" evidence="25">
    <location>
        <begin position="71"/>
        <end position="186"/>
    </location>
</feature>
<evidence type="ECO:0000256" key="4">
    <source>
        <dbReference type="ARBA" id="ARBA00022588"/>
    </source>
</evidence>
<dbReference type="InterPro" id="IPR036236">
    <property type="entry name" value="Znf_C2H2_sf"/>
</dbReference>